<dbReference type="AlphaFoldDB" id="A0A4W3IUS3"/>
<dbReference type="GO" id="GO:0051604">
    <property type="term" value="P:protein maturation"/>
    <property type="evidence" value="ECO:0007669"/>
    <property type="project" value="InterPro"/>
</dbReference>
<feature type="transmembrane region" description="Helical" evidence="8">
    <location>
        <begin position="213"/>
        <end position="233"/>
    </location>
</feature>
<feature type="transmembrane region" description="Helical" evidence="8">
    <location>
        <begin position="300"/>
        <end position="324"/>
    </location>
</feature>
<feature type="transmembrane region" description="Helical" evidence="8">
    <location>
        <begin position="344"/>
        <end position="372"/>
    </location>
</feature>
<reference evidence="11" key="4">
    <citation type="submission" date="2025-08" db="UniProtKB">
        <authorList>
            <consortium name="Ensembl"/>
        </authorList>
    </citation>
    <scope>IDENTIFICATION</scope>
</reference>
<evidence type="ECO:0000259" key="9">
    <source>
        <dbReference type="Pfam" id="PF06762"/>
    </source>
</evidence>
<accession>A0A4W3IUS3</accession>
<evidence type="ECO:0000313" key="11">
    <source>
        <dbReference type="Ensembl" id="ENSCMIP00000034294.1"/>
    </source>
</evidence>
<comment type="function">
    <text evidence="8">Involved in the maturation of specific proteins in the endoplasmic reticulum.</text>
</comment>
<keyword evidence="3 8" id="KW-0812">Transmembrane</keyword>
<dbReference type="InterPro" id="IPR057434">
    <property type="entry name" value="LMF1/2_N"/>
</dbReference>
<feature type="transmembrane region" description="Helical" evidence="8">
    <location>
        <begin position="156"/>
        <end position="175"/>
    </location>
</feature>
<evidence type="ECO:0000256" key="3">
    <source>
        <dbReference type="ARBA" id="ARBA00022692"/>
    </source>
</evidence>
<gene>
    <name evidence="11" type="primary">lmf2a</name>
</gene>
<keyword evidence="5 8" id="KW-1133">Transmembrane helix</keyword>
<dbReference type="Pfam" id="PF06762">
    <property type="entry name" value="LMF1"/>
    <property type="match status" value="1"/>
</dbReference>
<organism evidence="11 12">
    <name type="scientific">Callorhinchus milii</name>
    <name type="common">Ghost shark</name>
    <dbReference type="NCBI Taxonomy" id="7868"/>
    <lineage>
        <taxon>Eukaryota</taxon>
        <taxon>Metazoa</taxon>
        <taxon>Chordata</taxon>
        <taxon>Craniata</taxon>
        <taxon>Vertebrata</taxon>
        <taxon>Chondrichthyes</taxon>
        <taxon>Holocephali</taxon>
        <taxon>Chimaeriformes</taxon>
        <taxon>Callorhinchidae</taxon>
        <taxon>Callorhinchus</taxon>
    </lineage>
</organism>
<dbReference type="FunCoup" id="A0A4W3IUS3">
    <property type="interactions" value="168"/>
</dbReference>
<dbReference type="GO" id="GO:0005789">
    <property type="term" value="C:endoplasmic reticulum membrane"/>
    <property type="evidence" value="ECO:0007669"/>
    <property type="project" value="UniProtKB-SubCell"/>
</dbReference>
<evidence type="ECO:0000256" key="8">
    <source>
        <dbReference type="RuleBase" id="RU361229"/>
    </source>
</evidence>
<evidence type="ECO:0000259" key="10">
    <source>
        <dbReference type="Pfam" id="PF25179"/>
    </source>
</evidence>
<sequence>NKLVIFNPRLFVGHCCAQLAAAFAHKYTVNSLTDGILPARRMLHFSAKPLLEQLKDAPTLLWLCPHLGLDTEQGMELICLLGSALSFAALLIKQLRDSIIFFCLWFLYLSLHQVGQVFLFFQWDSLLLEVGFLAVLVAPLHLRKWRSAAHRHHDRVTFWLVRWLFFRLMFASGVVKLTSRCPTWWGLTALTYHYESQCIPTPGAWFAHQLPVWLHKLSVVIVYTIEIAVPLLFFSPTRRLRIFSFYIQALLQILIIVTGNYNFFNLLSIVLSFSLLDQEHIDFWLRSSKKRRSRADTLQAWVVTLLELSVYTTLLLGTIHYFGLKVNWESQTIESSTAFTYHEFLHWLKLVIVPTIWLGVLSLTWEIVAAMLSALCVRGFFPKLWATLQCTIFAAVAASMFAVSLVPYTFIEYEANSNLWPQVQWLHRAVDRYQLVSSYGLFRRMTGVGGRPEVVLEGSYDRQIWMEIEFMYKPGNISEAPALVAPHQPRLDWQLWFAALAPHTHSPWFISFIQRLLEGSKDVTRLVQVDETRYPFSERPPTYLRAQLYRYSYTVASAGRSLPRDWWTRQRVAEFFPTVSLGDPTLESLLLEHGFKVDPHCKTPSTLFVPFLSSEARIILSLGYRFFIPFFASYLYSLSFSLLFLQLSVLRPHSFAPASFSSVLIANFEYLPTQLASHPFSWSNYPRFLSLLPLGHMPL</sequence>
<dbReference type="Ensembl" id="ENSCMIT00000034810.1">
    <property type="protein sequence ID" value="ENSCMIP00000034294.1"/>
    <property type="gene ID" value="ENSCMIG00000014546.1"/>
</dbReference>
<reference evidence="12" key="3">
    <citation type="journal article" date="2014" name="Nature">
        <title>Elephant shark genome provides unique insights into gnathostome evolution.</title>
        <authorList>
            <consortium name="International Elephant Shark Genome Sequencing Consortium"/>
            <person name="Venkatesh B."/>
            <person name="Lee A.P."/>
            <person name="Ravi V."/>
            <person name="Maurya A.K."/>
            <person name="Lian M.M."/>
            <person name="Swann J.B."/>
            <person name="Ohta Y."/>
            <person name="Flajnik M.F."/>
            <person name="Sutoh Y."/>
            <person name="Kasahara M."/>
            <person name="Hoon S."/>
            <person name="Gangu V."/>
            <person name="Roy S.W."/>
            <person name="Irimia M."/>
            <person name="Korzh V."/>
            <person name="Kondrychyn I."/>
            <person name="Lim Z.W."/>
            <person name="Tay B.H."/>
            <person name="Tohari S."/>
            <person name="Kong K.W."/>
            <person name="Ho S."/>
            <person name="Lorente-Galdos B."/>
            <person name="Quilez J."/>
            <person name="Marques-Bonet T."/>
            <person name="Raney B.J."/>
            <person name="Ingham P.W."/>
            <person name="Tay A."/>
            <person name="Hillier L.W."/>
            <person name="Minx P."/>
            <person name="Boehm T."/>
            <person name="Wilson R.K."/>
            <person name="Brenner S."/>
            <person name="Warren W.C."/>
        </authorList>
    </citation>
    <scope>NUCLEOTIDE SEQUENCE [LARGE SCALE GENOMIC DNA]</scope>
</reference>
<dbReference type="InterPro" id="IPR057433">
    <property type="entry name" value="LMF1/2_C"/>
</dbReference>
<feature type="transmembrane region" description="Helical" evidence="8">
    <location>
        <begin position="626"/>
        <end position="645"/>
    </location>
</feature>
<reference evidence="12" key="1">
    <citation type="journal article" date="2006" name="Science">
        <title>Ancient noncoding elements conserved in the human genome.</title>
        <authorList>
            <person name="Venkatesh B."/>
            <person name="Kirkness E.F."/>
            <person name="Loh Y.H."/>
            <person name="Halpern A.L."/>
            <person name="Lee A.P."/>
            <person name="Johnson J."/>
            <person name="Dandona N."/>
            <person name="Viswanathan L.D."/>
            <person name="Tay A."/>
            <person name="Venter J.C."/>
            <person name="Strausberg R.L."/>
            <person name="Brenner S."/>
        </authorList>
    </citation>
    <scope>NUCLEOTIDE SEQUENCE [LARGE SCALE GENOMIC DNA]</scope>
</reference>
<feature type="transmembrane region" description="Helical" evidence="8">
    <location>
        <begin position="126"/>
        <end position="144"/>
    </location>
</feature>
<feature type="transmembrane region" description="Helical" evidence="8">
    <location>
        <begin position="240"/>
        <end position="257"/>
    </location>
</feature>
<feature type="domain" description="Lipase maturation factor 1/2 N-terminal" evidence="9">
    <location>
        <begin position="121"/>
        <end position="281"/>
    </location>
</feature>
<proteinExistence type="inferred from homology"/>
<evidence type="ECO:0000256" key="6">
    <source>
        <dbReference type="ARBA" id="ARBA00023136"/>
    </source>
</evidence>
<dbReference type="InParanoid" id="A0A4W3IUS3"/>
<dbReference type="Proteomes" id="UP000314986">
    <property type="component" value="Unassembled WGS sequence"/>
</dbReference>
<dbReference type="PANTHER" id="PTHR14463:SF5">
    <property type="entry name" value="LIPASE MATURATION FACTOR 2"/>
    <property type="match status" value="1"/>
</dbReference>
<comment type="subcellular location">
    <subcellularLocation>
        <location evidence="1 8">Endoplasmic reticulum membrane</location>
        <topology evidence="1 8">Multi-pass membrane protein</topology>
    </subcellularLocation>
</comment>
<name>A0A4W3IUS3_CALMI</name>
<reference evidence="11" key="5">
    <citation type="submission" date="2025-09" db="UniProtKB">
        <authorList>
            <consortium name="Ensembl"/>
        </authorList>
    </citation>
    <scope>IDENTIFICATION</scope>
</reference>
<keyword evidence="7" id="KW-0325">Glycoprotein</keyword>
<dbReference type="STRING" id="7868.ENSCMIP00000034294"/>
<reference evidence="12" key="2">
    <citation type="journal article" date="2007" name="PLoS Biol.">
        <title>Survey sequencing and comparative analysis of the elephant shark (Callorhinchus milii) genome.</title>
        <authorList>
            <person name="Venkatesh B."/>
            <person name="Kirkness E.F."/>
            <person name="Loh Y.H."/>
            <person name="Halpern A.L."/>
            <person name="Lee A.P."/>
            <person name="Johnson J."/>
            <person name="Dandona N."/>
            <person name="Viswanathan L.D."/>
            <person name="Tay A."/>
            <person name="Venter J.C."/>
            <person name="Strausberg R.L."/>
            <person name="Brenner S."/>
        </authorList>
    </citation>
    <scope>NUCLEOTIDE SEQUENCE [LARGE SCALE GENOMIC DNA]</scope>
</reference>
<evidence type="ECO:0000313" key="12">
    <source>
        <dbReference type="Proteomes" id="UP000314986"/>
    </source>
</evidence>
<evidence type="ECO:0000256" key="5">
    <source>
        <dbReference type="ARBA" id="ARBA00022989"/>
    </source>
</evidence>
<keyword evidence="12" id="KW-1185">Reference proteome</keyword>
<feature type="transmembrane region" description="Helical" evidence="8">
    <location>
        <begin position="384"/>
        <end position="408"/>
    </location>
</feature>
<dbReference type="GeneTree" id="ENSGT00530000063702"/>
<evidence type="ECO:0000256" key="1">
    <source>
        <dbReference type="ARBA" id="ARBA00004477"/>
    </source>
</evidence>
<feature type="transmembrane region" description="Helical" evidence="8">
    <location>
        <begin position="99"/>
        <end position="120"/>
    </location>
</feature>
<dbReference type="Pfam" id="PF25179">
    <property type="entry name" value="LMF1_C"/>
    <property type="match status" value="1"/>
</dbReference>
<evidence type="ECO:0000256" key="7">
    <source>
        <dbReference type="ARBA" id="ARBA00023180"/>
    </source>
</evidence>
<evidence type="ECO:0000256" key="2">
    <source>
        <dbReference type="ARBA" id="ARBA00005512"/>
    </source>
</evidence>
<evidence type="ECO:0000256" key="4">
    <source>
        <dbReference type="ARBA" id="ARBA00022824"/>
    </source>
</evidence>
<keyword evidence="4 8" id="KW-0256">Endoplasmic reticulum</keyword>
<protein>
    <recommendedName>
        <fullName evidence="8">Lipase maturation factor</fullName>
    </recommendedName>
</protein>
<dbReference type="InterPro" id="IPR009613">
    <property type="entry name" value="LMF"/>
</dbReference>
<keyword evidence="6 8" id="KW-0472">Membrane</keyword>
<comment type="similarity">
    <text evidence="2 8">Belongs to the lipase maturation factor family.</text>
</comment>
<dbReference type="PANTHER" id="PTHR14463">
    <property type="entry name" value="LIPASE MATURATION FACTOR"/>
    <property type="match status" value="1"/>
</dbReference>
<feature type="domain" description="Lipase maturation factor 1/2 C-terminal" evidence="10">
    <location>
        <begin position="435"/>
        <end position="577"/>
    </location>
</feature>